<feature type="compositionally biased region" description="Low complexity" evidence="1">
    <location>
        <begin position="37"/>
        <end position="48"/>
    </location>
</feature>
<feature type="chain" id="PRO_5047358677" description="Secreted protein" evidence="2">
    <location>
        <begin position="24"/>
        <end position="340"/>
    </location>
</feature>
<evidence type="ECO:0008006" key="5">
    <source>
        <dbReference type="Google" id="ProtNLM"/>
    </source>
</evidence>
<keyword evidence="4" id="KW-1185">Reference proteome</keyword>
<proteinExistence type="predicted"/>
<gene>
    <name evidence="3" type="ORF">GCM10023205_65730</name>
</gene>
<organism evidence="3 4">
    <name type="scientific">Yinghuangia aomiensis</name>
    <dbReference type="NCBI Taxonomy" id="676205"/>
    <lineage>
        <taxon>Bacteria</taxon>
        <taxon>Bacillati</taxon>
        <taxon>Actinomycetota</taxon>
        <taxon>Actinomycetes</taxon>
        <taxon>Kitasatosporales</taxon>
        <taxon>Streptomycetaceae</taxon>
        <taxon>Yinghuangia</taxon>
    </lineage>
</organism>
<dbReference type="RefSeq" id="WP_345679419.1">
    <property type="nucleotide sequence ID" value="NZ_BAABHS010000031.1"/>
</dbReference>
<dbReference type="Proteomes" id="UP001500466">
    <property type="component" value="Unassembled WGS sequence"/>
</dbReference>
<accession>A0ABP9I2F5</accession>
<protein>
    <recommendedName>
        <fullName evidence="5">Secreted protein</fullName>
    </recommendedName>
</protein>
<feature type="region of interest" description="Disordered" evidence="1">
    <location>
        <begin position="310"/>
        <end position="340"/>
    </location>
</feature>
<feature type="region of interest" description="Disordered" evidence="1">
    <location>
        <begin position="33"/>
        <end position="61"/>
    </location>
</feature>
<evidence type="ECO:0000256" key="1">
    <source>
        <dbReference type="SAM" id="MobiDB-lite"/>
    </source>
</evidence>
<keyword evidence="2" id="KW-0732">Signal</keyword>
<evidence type="ECO:0000313" key="3">
    <source>
        <dbReference type="EMBL" id="GAA4986083.1"/>
    </source>
</evidence>
<evidence type="ECO:0000256" key="2">
    <source>
        <dbReference type="SAM" id="SignalP"/>
    </source>
</evidence>
<feature type="signal peptide" evidence="2">
    <location>
        <begin position="1"/>
        <end position="23"/>
    </location>
</feature>
<comment type="caution">
    <text evidence="3">The sequence shown here is derived from an EMBL/GenBank/DDBJ whole genome shotgun (WGS) entry which is preliminary data.</text>
</comment>
<name>A0ABP9I2F5_9ACTN</name>
<dbReference type="EMBL" id="BAABHS010000031">
    <property type="protein sequence ID" value="GAA4986083.1"/>
    <property type="molecule type" value="Genomic_DNA"/>
</dbReference>
<sequence>MNTATRVGAFAAGLALAFGAAYGVGNAVGPVGGGSSPHGHNSAASPSATGDGHSGHTAPTAAGNAAAANAAVAGGLQVSERGYTLVPQQEPLPAGVPTEFRFQVLGPDGRPWTRYDRAHDKDLHLIVARRDMSGFRHVHPTLGADGTWRVPLTFEAAGDYRVFADFTPSGDPAGGLTLGADVAVPGDYRTVPLPAPSRTAEVDGYTVTLNGDLATSASMLTLSVSKNGVPVTDLQPYLGAFGHLVALRQGDLAYLHVHPEGAPGDGKTPAGPGISFHAGAPSAGTYRLYLDFQHEGIVRTAEFTVTVDPGAASAASPTPPAPNGMTGPTSPSGEDAGHEH</sequence>
<evidence type="ECO:0000313" key="4">
    <source>
        <dbReference type="Proteomes" id="UP001500466"/>
    </source>
</evidence>
<reference evidence="4" key="1">
    <citation type="journal article" date="2019" name="Int. J. Syst. Evol. Microbiol.">
        <title>The Global Catalogue of Microorganisms (GCM) 10K type strain sequencing project: providing services to taxonomists for standard genome sequencing and annotation.</title>
        <authorList>
            <consortium name="The Broad Institute Genomics Platform"/>
            <consortium name="The Broad Institute Genome Sequencing Center for Infectious Disease"/>
            <person name="Wu L."/>
            <person name="Ma J."/>
        </authorList>
    </citation>
    <scope>NUCLEOTIDE SEQUENCE [LARGE SCALE GENOMIC DNA]</scope>
    <source>
        <strain evidence="4">JCM 17986</strain>
    </source>
</reference>